<dbReference type="AlphaFoldDB" id="F2NQ25"/>
<dbReference type="RefSeq" id="WP_013703181.1">
    <property type="nucleotide sequence ID" value="NC_015387.1"/>
</dbReference>
<reference evidence="3 4" key="1">
    <citation type="journal article" date="2012" name="Stand. Genomic Sci.">
        <title>Complete genome sequence of the aerobic, heterotroph Marinithermus hydrothermalis type strain (T1(T)) from a deep-sea hydrothermal vent chimney.</title>
        <authorList>
            <person name="Copeland A."/>
            <person name="Gu W."/>
            <person name="Yasawong M."/>
            <person name="Lapidus A."/>
            <person name="Lucas S."/>
            <person name="Deshpande S."/>
            <person name="Pagani I."/>
            <person name="Tapia R."/>
            <person name="Cheng J.F."/>
            <person name="Goodwin L.A."/>
            <person name="Pitluck S."/>
            <person name="Liolios K."/>
            <person name="Ivanova N."/>
            <person name="Mavromatis K."/>
            <person name="Mikhailova N."/>
            <person name="Pati A."/>
            <person name="Chen A."/>
            <person name="Palaniappan K."/>
            <person name="Land M."/>
            <person name="Pan C."/>
            <person name="Brambilla E.M."/>
            <person name="Rohde M."/>
            <person name="Tindall B.J."/>
            <person name="Sikorski J."/>
            <person name="Goker M."/>
            <person name="Detter J.C."/>
            <person name="Bristow J."/>
            <person name="Eisen J.A."/>
            <person name="Markowitz V."/>
            <person name="Hugenholtz P."/>
            <person name="Kyrpides N.C."/>
            <person name="Klenk H.P."/>
            <person name="Woyke T."/>
        </authorList>
    </citation>
    <scope>NUCLEOTIDE SEQUENCE [LARGE SCALE GENOMIC DNA]</scope>
    <source>
        <strain evidence="4">DSM 14884 / JCM 11576 / T1</strain>
    </source>
</reference>
<name>F2NQ25_MARHT</name>
<accession>F2NQ25</accession>
<dbReference type="KEGG" id="mhd:Marky_0373"/>
<feature type="domain" description="PEGA" evidence="1">
    <location>
        <begin position="260"/>
        <end position="326"/>
    </location>
</feature>
<dbReference type="PANTHER" id="PTHR36194">
    <property type="entry name" value="S-LAYER-LIKE PROTEIN"/>
    <property type="match status" value="1"/>
</dbReference>
<dbReference type="OrthoDB" id="5483179at2"/>
<dbReference type="InterPro" id="IPR025493">
    <property type="entry name" value="DUF4384"/>
</dbReference>
<dbReference type="STRING" id="869210.Marky_0373"/>
<feature type="domain" description="PEGA" evidence="1">
    <location>
        <begin position="330"/>
        <end position="397"/>
    </location>
</feature>
<dbReference type="PANTHER" id="PTHR36194:SF1">
    <property type="entry name" value="S-LAYER-LIKE PROTEIN"/>
    <property type="match status" value="1"/>
</dbReference>
<feature type="domain" description="DUF4384" evidence="2">
    <location>
        <begin position="52"/>
        <end position="132"/>
    </location>
</feature>
<keyword evidence="4" id="KW-1185">Reference proteome</keyword>
<dbReference type="Pfam" id="PF14326">
    <property type="entry name" value="DUF4384"/>
    <property type="match status" value="1"/>
</dbReference>
<dbReference type="Pfam" id="PF08308">
    <property type="entry name" value="PEGA"/>
    <property type="match status" value="3"/>
</dbReference>
<dbReference type="InterPro" id="IPR013229">
    <property type="entry name" value="PEGA"/>
</dbReference>
<dbReference type="eggNOG" id="COG3895">
    <property type="taxonomic scope" value="Bacteria"/>
</dbReference>
<dbReference type="EMBL" id="CP002630">
    <property type="protein sequence ID" value="AEB11126.1"/>
    <property type="molecule type" value="Genomic_DNA"/>
</dbReference>
<evidence type="ECO:0000259" key="1">
    <source>
        <dbReference type="Pfam" id="PF08308"/>
    </source>
</evidence>
<dbReference type="HOGENOM" id="CLU_031368_0_0_0"/>
<sequence>MQRLLVALLLVLGVGWAAPQISPQGIIVNPVPTDLEVRVWVDKDPGRTGSAVYQVGDPIRIFVTVNQDAYVYLFNVNADGRVDLILPNAFDRDNFLRAREVRRFPPPGARYEFQVSGPEGEDRVLAVASKRPLSLEDLAEIERGRIKVRGLESLSRALSIIVRPVPDRDWITDSVRYFVGRPVAAPSTGRLLVETVPSGARVFIEGEFRGRAPLALDLRPGRYEVEVELEGFEDYEAEVRIRPGRTERLSVRLVPERRQGELVVDSTPAGAEVFVDGAFVGRTPLSLRLDEGRHEVLLRLEGHREFATTVRVRRGETSHVQARLTPLKATLEVRTNVEARVFLDGFELGRTRDGRLVAEVDPGVRELVVLAPGYRVFVSQVALEAGAVQRIFATLSRR</sequence>
<gene>
    <name evidence="3" type="ordered locus">Marky_0373</name>
</gene>
<protein>
    <submittedName>
        <fullName evidence="3">PEGA domain protein</fullName>
    </submittedName>
</protein>
<feature type="domain" description="PEGA" evidence="1">
    <location>
        <begin position="189"/>
        <end position="256"/>
    </location>
</feature>
<evidence type="ECO:0000313" key="3">
    <source>
        <dbReference type="EMBL" id="AEB11126.1"/>
    </source>
</evidence>
<proteinExistence type="predicted"/>
<dbReference type="Proteomes" id="UP000007030">
    <property type="component" value="Chromosome"/>
</dbReference>
<organism evidence="3 4">
    <name type="scientific">Marinithermus hydrothermalis (strain DSM 14884 / JCM 11576 / T1)</name>
    <dbReference type="NCBI Taxonomy" id="869210"/>
    <lineage>
        <taxon>Bacteria</taxon>
        <taxon>Thermotogati</taxon>
        <taxon>Deinococcota</taxon>
        <taxon>Deinococci</taxon>
        <taxon>Thermales</taxon>
        <taxon>Thermaceae</taxon>
        <taxon>Marinithermus</taxon>
    </lineage>
</organism>
<evidence type="ECO:0000259" key="2">
    <source>
        <dbReference type="Pfam" id="PF14326"/>
    </source>
</evidence>
<evidence type="ECO:0000313" key="4">
    <source>
        <dbReference type="Proteomes" id="UP000007030"/>
    </source>
</evidence>